<dbReference type="Pfam" id="PF09818">
    <property type="entry name" value="ABC_ATPase"/>
    <property type="match status" value="1"/>
</dbReference>
<dbReference type="Pfam" id="PF21117">
    <property type="entry name" value="MRB1590_C"/>
    <property type="match status" value="1"/>
</dbReference>
<reference evidence="4 5" key="1">
    <citation type="submission" date="2019-11" db="EMBL/GenBank/DDBJ databases">
        <title>Complete genome sequence of Corynebacterium kalinowskii 1959, a novel Corynebacterium species isolated from soil of a small paddock in Vilsendorf, Germany.</title>
        <authorList>
            <person name="Schaffert L."/>
            <person name="Ruwe M."/>
            <person name="Milse J."/>
            <person name="Hanuschka K."/>
            <person name="Ortseifen V."/>
            <person name="Droste J."/>
            <person name="Brandt D."/>
            <person name="Schlueter L."/>
            <person name="Kutter Y."/>
            <person name="Vinke S."/>
            <person name="Viehoefer P."/>
            <person name="Jacob L."/>
            <person name="Luebke N.-C."/>
            <person name="Schulte-Berndt E."/>
            <person name="Hain C."/>
            <person name="Linder M."/>
            <person name="Schmidt P."/>
            <person name="Wollenschlaeger L."/>
            <person name="Luttermann T."/>
            <person name="Thieme E."/>
            <person name="Hassa J."/>
            <person name="Haak M."/>
            <person name="Wittchen M."/>
            <person name="Mentz A."/>
            <person name="Persicke M."/>
            <person name="Busche T."/>
            <person name="Ruckert C."/>
        </authorList>
    </citation>
    <scope>NUCLEOTIDE SEQUENCE [LARGE SCALE GENOMIC DNA]</scope>
    <source>
        <strain evidence="4 5">2039</strain>
    </source>
</reference>
<evidence type="ECO:0000259" key="2">
    <source>
        <dbReference type="Pfam" id="PF20446"/>
    </source>
</evidence>
<dbReference type="PANTHER" id="PTHR38149">
    <property type="entry name" value="ATPASE"/>
    <property type="match status" value="1"/>
</dbReference>
<dbReference type="RefSeq" id="WP_156230512.1">
    <property type="nucleotide sequence ID" value="NZ_CP046455.1"/>
</dbReference>
<dbReference type="KEGG" id="cok:COCCU_05055"/>
<protein>
    <submittedName>
        <fullName evidence="4">Putative ATPase of the ABC class</fullName>
    </submittedName>
</protein>
<feature type="domain" description="ATPase of the ABC class N-terminal" evidence="2">
    <location>
        <begin position="1"/>
        <end position="140"/>
    </location>
</feature>
<dbReference type="InterPro" id="IPR027417">
    <property type="entry name" value="P-loop_NTPase"/>
</dbReference>
<dbReference type="SUPFAM" id="SSF52540">
    <property type="entry name" value="P-loop containing nucleoside triphosphate hydrolases"/>
    <property type="match status" value="1"/>
</dbReference>
<evidence type="ECO:0000313" key="5">
    <source>
        <dbReference type="Proteomes" id="UP000424462"/>
    </source>
</evidence>
<evidence type="ECO:0000313" key="4">
    <source>
        <dbReference type="EMBL" id="QGU06957.1"/>
    </source>
</evidence>
<feature type="domain" description="ATPase of the ABC class C-terminal" evidence="1">
    <location>
        <begin position="149"/>
        <end position="412"/>
    </location>
</feature>
<dbReference type="EMBL" id="CP046455">
    <property type="protein sequence ID" value="QGU06957.1"/>
    <property type="molecule type" value="Genomic_DNA"/>
</dbReference>
<dbReference type="InterPro" id="IPR019195">
    <property type="entry name" value="ABC_ATPase_put"/>
</dbReference>
<dbReference type="AlphaFoldDB" id="A0A6B8W4U7"/>
<accession>A0A6B8W4U7</accession>
<evidence type="ECO:0000259" key="1">
    <source>
        <dbReference type="Pfam" id="PF09818"/>
    </source>
</evidence>
<evidence type="ECO:0000259" key="3">
    <source>
        <dbReference type="Pfam" id="PF21117"/>
    </source>
</evidence>
<dbReference type="Proteomes" id="UP000424462">
    <property type="component" value="Chromosome"/>
</dbReference>
<name>A0A6B8W4U7_9CORY</name>
<dbReference type="InterPro" id="IPR049069">
    <property type="entry name" value="MRB1590-like_C"/>
</dbReference>
<gene>
    <name evidence="4" type="ORF">COCCU_05055</name>
</gene>
<sequence length="543" mass="58322">MTSLAATLRSIDGRGYGDYRQIRGRHQLPGCELSVDHIQADPYAPASLIRLLLANQLPAELMDTPAKRVAAGDFIARRVAGELGQDFSIGPLGQEILPRTAVLIDDPLELRLSLNLPAAGRRIKGRAAQHLLCERLPQIAALLHNLDLKALRQHVELYLDQLHLQSQLSERNLVAFIGNGSILPRRAGDSDEPLTRGVEVFQGPDSLRHSFDLPSGRQVAGMGIPAGISLIVGGGYHGKSTLLRAVARGVYPHIAGDGREWVLTRADAVSIRAEDGRSISGVNISPFLADLPGGVDTTSFSTTNASGSTSQAANLVEALEVGTSLLLIDEDTSATNFMIRDQRMRALIPAGKEPITPFIDRVVALRDELGISTLLVAGGSGDYLDVADHVIAMDSYVPRDATDEAGDVLARFPGAPPVAPPADFTRRQRVPLPASLHPADKHKPARARGAGAIQYGRNDIDLRVLSQLVDPGQTQAIALALEYLAGEADGRSLRELLAQLYQKLDVEGLDGLSPHPGHPGHYSLPRPQEVLAALNRWRGLEIN</sequence>
<keyword evidence="5" id="KW-1185">Reference proteome</keyword>
<proteinExistence type="predicted"/>
<dbReference type="InterPro" id="IPR046834">
    <property type="entry name" value="ABC_ATPase_C"/>
</dbReference>
<organism evidence="4 5">
    <name type="scientific">Corynebacterium occultum</name>
    <dbReference type="NCBI Taxonomy" id="2675219"/>
    <lineage>
        <taxon>Bacteria</taxon>
        <taxon>Bacillati</taxon>
        <taxon>Actinomycetota</taxon>
        <taxon>Actinomycetes</taxon>
        <taxon>Mycobacteriales</taxon>
        <taxon>Corynebacteriaceae</taxon>
        <taxon>Corynebacterium</taxon>
    </lineage>
</organism>
<dbReference type="Pfam" id="PF20446">
    <property type="entry name" value="ABC_N"/>
    <property type="match status" value="1"/>
</dbReference>
<dbReference type="InterPro" id="IPR046833">
    <property type="entry name" value="ABC_N"/>
</dbReference>
<dbReference type="PANTHER" id="PTHR38149:SF1">
    <property type="entry name" value="ATPASE"/>
    <property type="match status" value="1"/>
</dbReference>
<feature type="domain" description="MRB1590-like C-terminal" evidence="3">
    <location>
        <begin position="446"/>
        <end position="542"/>
    </location>
</feature>